<keyword evidence="5" id="KW-1185">Reference proteome</keyword>
<dbReference type="InterPro" id="IPR036277">
    <property type="entry name" value="SMC_hinge_sf"/>
</dbReference>
<dbReference type="SMART" id="SM00968">
    <property type="entry name" value="SMC_hinge"/>
    <property type="match status" value="1"/>
</dbReference>
<dbReference type="SUPFAM" id="SSF75553">
    <property type="entry name" value="Smc hinge domain"/>
    <property type="match status" value="1"/>
</dbReference>
<reference evidence="4" key="2">
    <citation type="submission" date="2020-05" db="UniProtKB">
        <authorList>
            <consortium name="EnsemblMetazoa"/>
        </authorList>
    </citation>
    <scope>IDENTIFICATION</scope>
    <source>
        <strain evidence="4">maculatus3</strain>
    </source>
</reference>
<dbReference type="InterPro" id="IPR027417">
    <property type="entry name" value="P-loop_NTPase"/>
</dbReference>
<evidence type="ECO:0000256" key="2">
    <source>
        <dbReference type="SAM" id="Coils"/>
    </source>
</evidence>
<dbReference type="PANTHER" id="PTHR43977">
    <property type="entry name" value="STRUCTURAL MAINTENANCE OF CHROMOSOMES PROTEIN 3"/>
    <property type="match status" value="1"/>
</dbReference>
<dbReference type="VEuPathDB" id="VectorBase:AMAM007928"/>
<dbReference type="SUPFAM" id="SSF52540">
    <property type="entry name" value="P-loop containing nucleoside triphosphate hydrolases"/>
    <property type="match status" value="1"/>
</dbReference>
<reference evidence="5" key="1">
    <citation type="submission" date="2013-09" db="EMBL/GenBank/DDBJ databases">
        <title>The Genome Sequence of Anopheles maculatus species B.</title>
        <authorList>
            <consortium name="The Broad Institute Genomics Platform"/>
            <person name="Neafsey D.E."/>
            <person name="Besansky N."/>
            <person name="Howell P."/>
            <person name="Walton C."/>
            <person name="Young S.K."/>
            <person name="Zeng Q."/>
            <person name="Gargeya S."/>
            <person name="Fitzgerald M."/>
            <person name="Haas B."/>
            <person name="Abouelleil A."/>
            <person name="Allen A.W."/>
            <person name="Alvarado L."/>
            <person name="Arachchi H.M."/>
            <person name="Berlin A.M."/>
            <person name="Chapman S.B."/>
            <person name="Gainer-Dewar J."/>
            <person name="Goldberg J."/>
            <person name="Griggs A."/>
            <person name="Gujja S."/>
            <person name="Hansen M."/>
            <person name="Howarth C."/>
            <person name="Imamovic A."/>
            <person name="Ireland A."/>
            <person name="Larimer J."/>
            <person name="McCowan C."/>
            <person name="Murphy C."/>
            <person name="Pearson M."/>
            <person name="Poon T.W."/>
            <person name="Priest M."/>
            <person name="Roberts A."/>
            <person name="Saif S."/>
            <person name="Shea T."/>
            <person name="Sisk P."/>
            <person name="Sykes S."/>
            <person name="Wortman J."/>
            <person name="Nusbaum C."/>
            <person name="Birren B."/>
        </authorList>
    </citation>
    <scope>NUCLEOTIDE SEQUENCE [LARGE SCALE GENOMIC DNA]</scope>
    <source>
        <strain evidence="5">maculatus3</strain>
    </source>
</reference>
<feature type="coiled-coil region" evidence="2">
    <location>
        <begin position="191"/>
        <end position="292"/>
    </location>
</feature>
<keyword evidence="1 2" id="KW-0175">Coiled coil</keyword>
<feature type="coiled-coil region" evidence="2">
    <location>
        <begin position="718"/>
        <end position="834"/>
    </location>
</feature>
<feature type="domain" description="SMC hinge" evidence="3">
    <location>
        <begin position="536"/>
        <end position="652"/>
    </location>
</feature>
<dbReference type="GO" id="GO:0005524">
    <property type="term" value="F:ATP binding"/>
    <property type="evidence" value="ECO:0007669"/>
    <property type="project" value="InterPro"/>
</dbReference>
<dbReference type="Proteomes" id="UP000075901">
    <property type="component" value="Unassembled WGS sequence"/>
</dbReference>
<evidence type="ECO:0000313" key="5">
    <source>
        <dbReference type="Proteomes" id="UP000075901"/>
    </source>
</evidence>
<evidence type="ECO:0000256" key="1">
    <source>
        <dbReference type="ARBA" id="ARBA00023054"/>
    </source>
</evidence>
<dbReference type="EnsemblMetazoa" id="AMAM007928-RA">
    <property type="protein sequence ID" value="AMAM007928-PA"/>
    <property type="gene ID" value="AMAM007928"/>
</dbReference>
<protein>
    <recommendedName>
        <fullName evidence="3">SMC hinge domain-containing protein</fullName>
    </recommendedName>
</protein>
<name>A0A182SJD9_9DIPT</name>
<dbReference type="Pfam" id="PF06470">
    <property type="entry name" value="SMC_hinge"/>
    <property type="match status" value="1"/>
</dbReference>
<dbReference type="Gene3D" id="3.40.50.300">
    <property type="entry name" value="P-loop containing nucleotide triphosphate hydrolases"/>
    <property type="match status" value="1"/>
</dbReference>
<dbReference type="Gene3D" id="1.20.1060.20">
    <property type="match status" value="1"/>
</dbReference>
<evidence type="ECO:0000259" key="3">
    <source>
        <dbReference type="SMART" id="SM00968"/>
    </source>
</evidence>
<evidence type="ECO:0000313" key="4">
    <source>
        <dbReference type="EnsemblMetazoa" id="AMAM007928-PA"/>
    </source>
</evidence>
<dbReference type="GO" id="GO:0051276">
    <property type="term" value="P:chromosome organization"/>
    <property type="evidence" value="ECO:0007669"/>
    <property type="project" value="InterPro"/>
</dbReference>
<proteinExistence type="predicted"/>
<feature type="coiled-coil region" evidence="2">
    <location>
        <begin position="415"/>
        <end position="452"/>
    </location>
</feature>
<dbReference type="AlphaFoldDB" id="A0A182SJD9"/>
<sequence>MYLKEIIINGFKSYMNQTVVEQLDPHHNVVVGRNGSGKSNFFSAIEFVLSDEYNNLRQSERVGLINKGASKSRSELAFVEIVLVENASISANNKPSECIETRIRRTISATKDQYKLNGRNATRKEVVEMLDSLGLSTSSPYYIVKQGKINQLAMARPPQLLQVLFEIGGIRVYDEKLKETIKLMHDADTYLKQIRNVRSALVERLKLLSKEQKEQEQFQKLDKKHRLLSFMMLEKKRQEAVEALEALGQTEQLWKEKQRQCVLQKSEAVEKLNELKKDRRDNKIELTNAMSKQTYLNEEHIGLQKQMVQLDLLLQDMVKELARQSVEQEQERTELDRQRTEISNVQKQLDSVTRRLLVMQEQKDTLESDCLKRKQMRNEILDKQRRGVQFSTREERDQFLRKEIAYMRNQIDVQLQAVSRMKSEHHELINSLEKEKKNSTEIEENHADLASKANAYKIQLVQIGTRFEECKTVRESLSADEAKKMLERNHWQAQVSDNEHNIRKQIGTRITDGWRSVAKVLDMLRTQHGDNHPVLKGYYGRVFEVFQCDEAIFRAVETVAGVKLYFHIVESQVVANEIIALCNKQKLRGEYSFIPLNNIQAVQPTHTAAKSDKTVQPLVALLTFDKQFELIFRHIFGGTLLCDGLETAVHAHRQYRQSCVTRDGDMVGKGALTGGYRAPGTSKLRQVLALCDMGNTIALLEAEITHIVKSKTKVNEIIYKDEQERAILEVKLKKLEQNMEKMQARLNAFPAQCRKLEEKCAEQERKIRNQQTNLDILGAKEDSLSRELAAKFICVLSEQEEHIIGQLDKEIRSLQAQQNEAFNAELQVQQQKAMLANKLNGKLIPKRDELIASLTGRNY</sequence>
<dbReference type="Pfam" id="PF02463">
    <property type="entry name" value="SMC_N"/>
    <property type="match status" value="1"/>
</dbReference>
<accession>A0A182SJD9</accession>
<dbReference type="InterPro" id="IPR010935">
    <property type="entry name" value="SMC_hinge"/>
</dbReference>
<organism evidence="4 5">
    <name type="scientific">Anopheles maculatus</name>
    <dbReference type="NCBI Taxonomy" id="74869"/>
    <lineage>
        <taxon>Eukaryota</taxon>
        <taxon>Metazoa</taxon>
        <taxon>Ecdysozoa</taxon>
        <taxon>Arthropoda</taxon>
        <taxon>Hexapoda</taxon>
        <taxon>Insecta</taxon>
        <taxon>Pterygota</taxon>
        <taxon>Neoptera</taxon>
        <taxon>Endopterygota</taxon>
        <taxon>Diptera</taxon>
        <taxon>Nematocera</taxon>
        <taxon>Culicoidea</taxon>
        <taxon>Culicidae</taxon>
        <taxon>Anophelinae</taxon>
        <taxon>Anopheles</taxon>
        <taxon>Anopheles maculatus group</taxon>
    </lineage>
</organism>
<feature type="coiled-coil region" evidence="2">
    <location>
        <begin position="318"/>
        <end position="369"/>
    </location>
</feature>
<dbReference type="GO" id="GO:0005694">
    <property type="term" value="C:chromosome"/>
    <property type="evidence" value="ECO:0007669"/>
    <property type="project" value="InterPro"/>
</dbReference>
<dbReference type="InterPro" id="IPR003395">
    <property type="entry name" value="RecF/RecN/SMC_N"/>
</dbReference>
<dbReference type="Gene3D" id="3.30.70.1620">
    <property type="match status" value="1"/>
</dbReference>